<evidence type="ECO:0000256" key="5">
    <source>
        <dbReference type="ARBA" id="ARBA00014125"/>
    </source>
</evidence>
<sequence length="749" mass="82347">MLSVPGITYPLSFSNFLGGKEASEAAENRNYLVSRMTDELHEIIRVLQLTTYDEDEWDADNLTVMKKAHSAIQAKMRSARDWLEDPLALRGGIGEKSVRQIIEHSYVVAERSLTGDKEIIRKYCSEVTTMTNAVCELRGDGKGTSPQAESLSRSVEHKLEDTNTAVNRAVVNMDKYGGQQPAHTVSGRLEQALRWLQHPDSDDKGLGQRAIALIVDEGKKVAEGLPGVQRAEILALCDDVDRLSHQLADLCRRGLGGSPQAQEVAKQLSQKLHELKDRIQNAVVNRVVEDFVDTQTPLKLFTEAVYAPIGMPGREANFTDRANQLSDWSKRAAKTGRMVAAGGSGGNKKLAEALVNSAGQVESLTPQLVNAGRIRLNYPESKAADEHFNNLRNQYADQVAKLHALCDEATDSAHFIKISEEQMRKHTVLCEDAINKKDPNKMVEHTSAIARLANRVLQVAKQEADNSEDPAFIAAVNRAADGIQAAVTPMVQNAKLVAMNINDPAAASRWREANNNLLRAVGEARKAVEVTPDINSLHLNEVAPPRPPLPGGEVPPPRPPPPAETDDEDDMFMHAPQPNQPIMVAAHGLHQEVRQWSSKDNDIIAAAKKMALLMGRLSQLVRGEGGTKRDLIACAKAIAEASEEVTRLAKELARECTDKRMRTSLLQVCERIPTIGTQLKILSTVKATMLGAQGTEEDQEATDMLVGNAQNLMQSVKETVRAAEAASIKIRTDAGIRLRWVRRQPWYNY</sequence>
<dbReference type="Proteomes" id="UP001152759">
    <property type="component" value="Chromosome 2"/>
</dbReference>
<evidence type="ECO:0000256" key="9">
    <source>
        <dbReference type="ARBA" id="ARBA00022889"/>
    </source>
</evidence>
<evidence type="ECO:0000256" key="4">
    <source>
        <dbReference type="ARBA" id="ARBA00008376"/>
    </source>
</evidence>
<keyword evidence="6" id="KW-1003">Cell membrane</keyword>
<dbReference type="Pfam" id="PF01044">
    <property type="entry name" value="Vinculin"/>
    <property type="match status" value="1"/>
</dbReference>
<dbReference type="GO" id="GO:0051015">
    <property type="term" value="F:actin filament binding"/>
    <property type="evidence" value="ECO:0007669"/>
    <property type="project" value="InterPro"/>
</dbReference>
<evidence type="ECO:0000256" key="14">
    <source>
        <dbReference type="SAM" id="Coils"/>
    </source>
</evidence>
<keyword evidence="7" id="KW-0963">Cytoplasm</keyword>
<evidence type="ECO:0000256" key="8">
    <source>
        <dbReference type="ARBA" id="ARBA00022737"/>
    </source>
</evidence>
<dbReference type="GO" id="GO:0005856">
    <property type="term" value="C:cytoskeleton"/>
    <property type="evidence" value="ECO:0007669"/>
    <property type="project" value="UniProtKB-SubCell"/>
</dbReference>
<name>A0A9P0A7L6_BEMTA</name>
<keyword evidence="13" id="KW-0206">Cytoskeleton</keyword>
<keyword evidence="8" id="KW-0677">Repeat</keyword>
<dbReference type="InterPro" id="IPR017997">
    <property type="entry name" value="Vinculin"/>
</dbReference>
<dbReference type="InterPro" id="IPR036723">
    <property type="entry name" value="Alpha-catenin/vinculin-like_sf"/>
</dbReference>
<keyword evidence="14" id="KW-0175">Coiled coil</keyword>
<reference evidence="16" key="1">
    <citation type="submission" date="2021-12" db="EMBL/GenBank/DDBJ databases">
        <authorList>
            <person name="King R."/>
        </authorList>
    </citation>
    <scope>NUCLEOTIDE SEQUENCE</scope>
</reference>
<keyword evidence="10" id="KW-0965">Cell junction</keyword>
<evidence type="ECO:0000313" key="16">
    <source>
        <dbReference type="EMBL" id="CAH0385625.1"/>
    </source>
</evidence>
<keyword evidence="9" id="KW-0130">Cell adhesion</keyword>
<evidence type="ECO:0000256" key="15">
    <source>
        <dbReference type="SAM" id="MobiDB-lite"/>
    </source>
</evidence>
<keyword evidence="11" id="KW-0472">Membrane</keyword>
<evidence type="ECO:0000256" key="12">
    <source>
        <dbReference type="ARBA" id="ARBA00023203"/>
    </source>
</evidence>
<keyword evidence="12" id="KW-0009">Actin-binding</keyword>
<organism evidence="16 17">
    <name type="scientific">Bemisia tabaci</name>
    <name type="common">Sweetpotato whitefly</name>
    <name type="synonym">Aleurodes tabaci</name>
    <dbReference type="NCBI Taxonomy" id="7038"/>
    <lineage>
        <taxon>Eukaryota</taxon>
        <taxon>Metazoa</taxon>
        <taxon>Ecdysozoa</taxon>
        <taxon>Arthropoda</taxon>
        <taxon>Hexapoda</taxon>
        <taxon>Insecta</taxon>
        <taxon>Pterygota</taxon>
        <taxon>Neoptera</taxon>
        <taxon>Paraneoptera</taxon>
        <taxon>Hemiptera</taxon>
        <taxon>Sternorrhyncha</taxon>
        <taxon>Aleyrodoidea</taxon>
        <taxon>Aleyrodidae</taxon>
        <taxon>Aleyrodinae</taxon>
        <taxon>Bemisia</taxon>
    </lineage>
</organism>
<gene>
    <name evidence="16" type="ORF">BEMITA_LOCUS4833</name>
</gene>
<evidence type="ECO:0000256" key="2">
    <source>
        <dbReference type="ARBA" id="ARBA00004413"/>
    </source>
</evidence>
<dbReference type="EMBL" id="OU963863">
    <property type="protein sequence ID" value="CAH0385625.1"/>
    <property type="molecule type" value="Genomic_DNA"/>
</dbReference>
<evidence type="ECO:0000256" key="1">
    <source>
        <dbReference type="ARBA" id="ARBA00004245"/>
    </source>
</evidence>
<evidence type="ECO:0000256" key="3">
    <source>
        <dbReference type="ARBA" id="ARBA00004536"/>
    </source>
</evidence>
<feature type="compositionally biased region" description="Pro residues" evidence="15">
    <location>
        <begin position="544"/>
        <end position="563"/>
    </location>
</feature>
<dbReference type="PANTHER" id="PTHR46180">
    <property type="entry name" value="VINCULIN"/>
    <property type="match status" value="1"/>
</dbReference>
<evidence type="ECO:0000313" key="17">
    <source>
        <dbReference type="Proteomes" id="UP001152759"/>
    </source>
</evidence>
<dbReference type="GO" id="GO:0007155">
    <property type="term" value="P:cell adhesion"/>
    <property type="evidence" value="ECO:0007669"/>
    <property type="project" value="UniProtKB-KW"/>
</dbReference>
<dbReference type="SUPFAM" id="SSF47220">
    <property type="entry name" value="alpha-catenin/vinculin-like"/>
    <property type="match status" value="6"/>
</dbReference>
<dbReference type="Gene3D" id="1.20.120.230">
    <property type="entry name" value="Alpha-catenin/vinculin-like"/>
    <property type="match status" value="3"/>
</dbReference>
<feature type="region of interest" description="Disordered" evidence="15">
    <location>
        <begin position="536"/>
        <end position="570"/>
    </location>
</feature>
<comment type="subcellular location">
    <subcellularLocation>
        <location evidence="3">Cell junction</location>
        <location evidence="3">Adherens junction</location>
    </subcellularLocation>
    <subcellularLocation>
        <location evidence="2">Cell membrane</location>
        <topology evidence="2">Peripheral membrane protein</topology>
        <orientation evidence="2">Cytoplasmic side</orientation>
    </subcellularLocation>
    <subcellularLocation>
        <location evidence="1">Cytoplasm</location>
        <location evidence="1">Cytoskeleton</location>
    </subcellularLocation>
</comment>
<evidence type="ECO:0000256" key="7">
    <source>
        <dbReference type="ARBA" id="ARBA00022490"/>
    </source>
</evidence>
<dbReference type="AlphaFoldDB" id="A0A9P0A7L6"/>
<dbReference type="FunFam" id="1.20.120.230:FF:000010">
    <property type="entry name" value="Vinculin a"/>
    <property type="match status" value="1"/>
</dbReference>
<dbReference type="GO" id="GO:0005912">
    <property type="term" value="C:adherens junction"/>
    <property type="evidence" value="ECO:0007669"/>
    <property type="project" value="UniProtKB-SubCell"/>
</dbReference>
<dbReference type="InterPro" id="IPR006077">
    <property type="entry name" value="Vinculin/catenin"/>
</dbReference>
<protein>
    <recommendedName>
        <fullName evidence="5">Vinculin</fullName>
    </recommendedName>
</protein>
<dbReference type="PRINTS" id="PR00806">
    <property type="entry name" value="VINCULIN"/>
</dbReference>
<evidence type="ECO:0000256" key="13">
    <source>
        <dbReference type="ARBA" id="ARBA00023212"/>
    </source>
</evidence>
<comment type="similarity">
    <text evidence="4">Belongs to the vinculin/alpha-catenin family.</text>
</comment>
<proteinExistence type="inferred from homology"/>
<keyword evidence="17" id="KW-1185">Reference proteome</keyword>
<evidence type="ECO:0000256" key="10">
    <source>
        <dbReference type="ARBA" id="ARBA00022949"/>
    </source>
</evidence>
<evidence type="ECO:0000256" key="11">
    <source>
        <dbReference type="ARBA" id="ARBA00023136"/>
    </source>
</evidence>
<evidence type="ECO:0000256" key="6">
    <source>
        <dbReference type="ARBA" id="ARBA00022475"/>
    </source>
</evidence>
<dbReference type="Gene3D" id="1.20.120.810">
    <property type="entry name" value="Vinculin, Vh2 four-helix bundle"/>
    <property type="match status" value="2"/>
</dbReference>
<dbReference type="GO" id="GO:0005886">
    <property type="term" value="C:plasma membrane"/>
    <property type="evidence" value="ECO:0007669"/>
    <property type="project" value="UniProtKB-SubCell"/>
</dbReference>
<feature type="coiled-coil region" evidence="14">
    <location>
        <begin position="258"/>
        <end position="285"/>
    </location>
</feature>
<accession>A0A9P0A7L6</accession>